<dbReference type="InterPro" id="IPR015797">
    <property type="entry name" value="NUDIX_hydrolase-like_dom_sf"/>
</dbReference>
<dbReference type="GO" id="GO:0005829">
    <property type="term" value="C:cytosol"/>
    <property type="evidence" value="ECO:0007669"/>
    <property type="project" value="TreeGrafter"/>
</dbReference>
<dbReference type="GO" id="GO:0006753">
    <property type="term" value="P:nucleoside phosphate metabolic process"/>
    <property type="evidence" value="ECO:0007669"/>
    <property type="project" value="TreeGrafter"/>
</dbReference>
<dbReference type="AlphaFoldDB" id="A0A6J7CN43"/>
<gene>
    <name evidence="4" type="ORF">UFOPK3381_00070</name>
</gene>
<dbReference type="PANTHER" id="PTHR11839:SF18">
    <property type="entry name" value="NUDIX HYDROLASE DOMAIN-CONTAINING PROTEIN"/>
    <property type="match status" value="1"/>
</dbReference>
<dbReference type="InterPro" id="IPR000086">
    <property type="entry name" value="NUDIX_hydrolase_dom"/>
</dbReference>
<dbReference type="PANTHER" id="PTHR11839">
    <property type="entry name" value="UDP/ADP-SUGAR PYROPHOSPHATASE"/>
    <property type="match status" value="1"/>
</dbReference>
<dbReference type="EMBL" id="CAFBLN010000001">
    <property type="protein sequence ID" value="CAB4857569.1"/>
    <property type="molecule type" value="Genomic_DNA"/>
</dbReference>
<evidence type="ECO:0000256" key="1">
    <source>
        <dbReference type="ARBA" id="ARBA00001946"/>
    </source>
</evidence>
<comment type="cofactor">
    <cofactor evidence="1">
        <name>Mg(2+)</name>
        <dbReference type="ChEBI" id="CHEBI:18420"/>
    </cofactor>
</comment>
<protein>
    <submittedName>
        <fullName evidence="4">Unannotated protein</fullName>
    </submittedName>
</protein>
<evidence type="ECO:0000313" key="4">
    <source>
        <dbReference type="EMBL" id="CAB4857569.1"/>
    </source>
</evidence>
<organism evidence="4">
    <name type="scientific">freshwater metagenome</name>
    <dbReference type="NCBI Taxonomy" id="449393"/>
    <lineage>
        <taxon>unclassified sequences</taxon>
        <taxon>metagenomes</taxon>
        <taxon>ecological metagenomes</taxon>
    </lineage>
</organism>
<proteinExistence type="predicted"/>
<reference evidence="4" key="1">
    <citation type="submission" date="2020-05" db="EMBL/GenBank/DDBJ databases">
        <authorList>
            <person name="Chiriac C."/>
            <person name="Salcher M."/>
            <person name="Ghai R."/>
            <person name="Kavagutti S V."/>
        </authorList>
    </citation>
    <scope>NUCLEOTIDE SEQUENCE</scope>
</reference>
<name>A0A6J7CN43_9ZZZZ</name>
<sequence length="178" mass="19278">MSSFAIVARSTILQSFVFNVETRTIAGLNETFTRDVVTHPGAVAIVAVNAKGEVALLSQYRAALDIDNLEIPAGTCDIGGEDTLTTAQRELSEEIGGSSTQWSLIARFYNSPGWTDQETFVYLAERCIFREASPDGPEESAMSLQWKSASEIRELLQAGGTLDGTATIGLYAWLALQH</sequence>
<dbReference type="Gene3D" id="3.90.79.10">
    <property type="entry name" value="Nucleoside Triphosphate Pyrophosphohydrolase"/>
    <property type="match status" value="1"/>
</dbReference>
<keyword evidence="2" id="KW-0378">Hydrolase</keyword>
<accession>A0A6J7CN43</accession>
<dbReference type="SUPFAM" id="SSF55811">
    <property type="entry name" value="Nudix"/>
    <property type="match status" value="1"/>
</dbReference>
<dbReference type="GO" id="GO:0016787">
    <property type="term" value="F:hydrolase activity"/>
    <property type="evidence" value="ECO:0007669"/>
    <property type="project" value="UniProtKB-KW"/>
</dbReference>
<feature type="domain" description="Nudix hydrolase" evidence="3">
    <location>
        <begin position="37"/>
        <end position="176"/>
    </location>
</feature>
<dbReference type="Pfam" id="PF00293">
    <property type="entry name" value="NUDIX"/>
    <property type="match status" value="1"/>
</dbReference>
<evidence type="ECO:0000259" key="3">
    <source>
        <dbReference type="PROSITE" id="PS51462"/>
    </source>
</evidence>
<dbReference type="PROSITE" id="PS51462">
    <property type="entry name" value="NUDIX"/>
    <property type="match status" value="1"/>
</dbReference>
<evidence type="ECO:0000256" key="2">
    <source>
        <dbReference type="ARBA" id="ARBA00022801"/>
    </source>
</evidence>
<dbReference type="GO" id="GO:0019693">
    <property type="term" value="P:ribose phosphate metabolic process"/>
    <property type="evidence" value="ECO:0007669"/>
    <property type="project" value="TreeGrafter"/>
</dbReference>